<dbReference type="PANTHER" id="PTHR30589">
    <property type="entry name" value="PROLIPOPROTEIN DIACYLGLYCERYL TRANSFERASE"/>
    <property type="match status" value="1"/>
</dbReference>
<organism evidence="9 10">
    <name type="scientific">Spiroplasma chinense</name>
    <dbReference type="NCBI Taxonomy" id="216932"/>
    <lineage>
        <taxon>Bacteria</taxon>
        <taxon>Bacillati</taxon>
        <taxon>Mycoplasmatota</taxon>
        <taxon>Mollicutes</taxon>
        <taxon>Entomoplasmatales</taxon>
        <taxon>Spiroplasmataceae</taxon>
        <taxon>Spiroplasma</taxon>
    </lineage>
</organism>
<evidence type="ECO:0000313" key="9">
    <source>
        <dbReference type="EMBL" id="QEH61301.1"/>
    </source>
</evidence>
<protein>
    <submittedName>
        <fullName evidence="9">Prolipoprotein diacylglyceryl transferase</fullName>
    </submittedName>
</protein>
<keyword evidence="4 8" id="KW-0812">Transmembrane</keyword>
<feature type="transmembrane region" description="Helical" evidence="8">
    <location>
        <begin position="55"/>
        <end position="82"/>
    </location>
</feature>
<reference evidence="9 10" key="1">
    <citation type="submission" date="2019-08" db="EMBL/GenBank/DDBJ databases">
        <title>Complete genome sequence of Spiroplasma chinense CCH (DSM 19755).</title>
        <authorList>
            <person name="Shen H.-Y."/>
            <person name="Lin Y.-C."/>
            <person name="Chou L."/>
            <person name="Kuo C.-H."/>
        </authorList>
    </citation>
    <scope>NUCLEOTIDE SEQUENCE [LARGE SCALE GENOMIC DNA]</scope>
    <source>
        <strain evidence="9 10">CCH</strain>
    </source>
</reference>
<sequence>MNNFLTDNPYWEAQTDSLSFMYSILMFIGVLAVIIASTVKLVIKKVPLKDFMNSIYIIIPTGVMGGSIFGKLGTGVPIYQIFYIWEPGMSIFGALVCGVTGGFAWLYSRRTVTKISMWVYADAMLPNVLLGQSIGRWGNLFNHEILGKDTDITKWQWLPDWVWQRFFYFYNPETGEAYTSIVYKQPLFLIESMLTLTSWVLITFVIANLGKWFSKKPWKVNPNKYPVKIALPFEDIITSETYVELKYKKLTNQNGVEVYKFSKQQAWLKAYFAYEAPVKEAELLQNKIDTHKGMWLMDVEKRKNIKFKLNNEIEKLKLRLKNNKISKEEYKLKVKELKKEAKTELKPIKASSFKNFMTLDSKELYKLNNPENYFVIHSGVLASCYVIIYSIIRIILDSFRTRYELAFKWHPALNYMSLTGILILGILLLVCAQFVAPKKWREEGWLYEKSY</sequence>
<evidence type="ECO:0000256" key="1">
    <source>
        <dbReference type="ARBA" id="ARBA00007150"/>
    </source>
</evidence>
<dbReference type="GO" id="GO:0042158">
    <property type="term" value="P:lipoprotein biosynthetic process"/>
    <property type="evidence" value="ECO:0007669"/>
    <property type="project" value="InterPro"/>
</dbReference>
<dbReference type="EMBL" id="CP043026">
    <property type="protein sequence ID" value="QEH61301.1"/>
    <property type="molecule type" value="Genomic_DNA"/>
</dbReference>
<feature type="transmembrane region" description="Helical" evidence="8">
    <location>
        <begin position="373"/>
        <end position="395"/>
    </location>
</feature>
<keyword evidence="6 8" id="KW-0472">Membrane</keyword>
<feature type="coiled-coil region" evidence="7">
    <location>
        <begin position="313"/>
        <end position="340"/>
    </location>
</feature>
<dbReference type="Proteomes" id="UP000323144">
    <property type="component" value="Chromosome"/>
</dbReference>
<dbReference type="AlphaFoldDB" id="A0A5B9Y2X1"/>
<comment type="similarity">
    <text evidence="1">Belongs to the Lgt family.</text>
</comment>
<dbReference type="RefSeq" id="WP_166507696.1">
    <property type="nucleotide sequence ID" value="NZ_CP043026.1"/>
</dbReference>
<dbReference type="InterPro" id="IPR001640">
    <property type="entry name" value="Lgt"/>
</dbReference>
<keyword evidence="9" id="KW-0449">Lipoprotein</keyword>
<name>A0A5B9Y2X1_9MOLU</name>
<feature type="transmembrane region" description="Helical" evidence="8">
    <location>
        <begin position="415"/>
        <end position="436"/>
    </location>
</feature>
<evidence type="ECO:0000256" key="8">
    <source>
        <dbReference type="SAM" id="Phobius"/>
    </source>
</evidence>
<feature type="transmembrane region" description="Helical" evidence="8">
    <location>
        <begin position="20"/>
        <end position="43"/>
    </location>
</feature>
<evidence type="ECO:0000256" key="2">
    <source>
        <dbReference type="ARBA" id="ARBA00022475"/>
    </source>
</evidence>
<accession>A0A5B9Y2X1</accession>
<dbReference type="GO" id="GO:0008961">
    <property type="term" value="F:phosphatidylglycerol-prolipoprotein diacylglyceryl transferase activity"/>
    <property type="evidence" value="ECO:0007669"/>
    <property type="project" value="InterPro"/>
</dbReference>
<dbReference type="PANTHER" id="PTHR30589:SF0">
    <property type="entry name" value="PHOSPHATIDYLGLYCEROL--PROLIPOPROTEIN DIACYLGLYCERYL TRANSFERASE"/>
    <property type="match status" value="1"/>
</dbReference>
<keyword evidence="10" id="KW-1185">Reference proteome</keyword>
<dbReference type="KEGG" id="schi:SCHIN_v1c01030"/>
<evidence type="ECO:0000256" key="6">
    <source>
        <dbReference type="ARBA" id="ARBA00023136"/>
    </source>
</evidence>
<proteinExistence type="inferred from homology"/>
<dbReference type="GO" id="GO:0005886">
    <property type="term" value="C:plasma membrane"/>
    <property type="evidence" value="ECO:0007669"/>
    <property type="project" value="InterPro"/>
</dbReference>
<keyword evidence="7" id="KW-0175">Coiled coil</keyword>
<feature type="transmembrane region" description="Helical" evidence="8">
    <location>
        <begin position="187"/>
        <end position="209"/>
    </location>
</feature>
<dbReference type="Pfam" id="PF01790">
    <property type="entry name" value="LGT"/>
    <property type="match status" value="1"/>
</dbReference>
<evidence type="ECO:0000256" key="4">
    <source>
        <dbReference type="ARBA" id="ARBA00022692"/>
    </source>
</evidence>
<gene>
    <name evidence="9" type="primary">lgt</name>
    <name evidence="9" type="ORF">SCHIN_v1c01030</name>
</gene>
<keyword evidence="2" id="KW-1003">Cell membrane</keyword>
<evidence type="ECO:0000256" key="7">
    <source>
        <dbReference type="SAM" id="Coils"/>
    </source>
</evidence>
<keyword evidence="3 9" id="KW-0808">Transferase</keyword>
<evidence type="ECO:0000256" key="5">
    <source>
        <dbReference type="ARBA" id="ARBA00022989"/>
    </source>
</evidence>
<keyword evidence="5 8" id="KW-1133">Transmembrane helix</keyword>
<evidence type="ECO:0000256" key="3">
    <source>
        <dbReference type="ARBA" id="ARBA00022679"/>
    </source>
</evidence>
<feature type="transmembrane region" description="Helical" evidence="8">
    <location>
        <begin position="88"/>
        <end position="107"/>
    </location>
</feature>
<evidence type="ECO:0000313" key="10">
    <source>
        <dbReference type="Proteomes" id="UP000323144"/>
    </source>
</evidence>